<proteinExistence type="predicted"/>
<reference evidence="1 2" key="1">
    <citation type="journal article" date="2013" name="Proc. Natl. Acad. Sci. U.S.A.">
        <title>Structure of the archaeal head-tailed virus HSTV-1 completes the HK97 fold story.</title>
        <authorList>
            <person name="Pietila M.K."/>
            <person name="Laurinmaki P."/>
            <person name="Russell D.A."/>
            <person name="Ko C.C."/>
            <person name="Jacobs-Sera D."/>
            <person name="Hendrix R.W."/>
            <person name="Bamford D.H."/>
            <person name="Butcher S.J."/>
        </authorList>
    </citation>
    <scope>NUCLEOTIDE SEQUENCE [LARGE SCALE GENOMIC DNA]</scope>
</reference>
<dbReference type="Proteomes" id="UP000014319">
    <property type="component" value="Genome"/>
</dbReference>
<dbReference type="GeneID" id="16151536"/>
<protein>
    <submittedName>
        <fullName evidence="1">Uncharacterized protein</fullName>
    </submittedName>
</protein>
<dbReference type="RefSeq" id="YP_008083058.1">
    <property type="nucleotide sequence ID" value="NC_021471.1"/>
</dbReference>
<organism evidence="1 2">
    <name type="scientific">Haloarcula sinaiiensis tailed virus 1</name>
    <dbReference type="NCBI Taxonomy" id="1262530"/>
    <lineage>
        <taxon>Viruses</taxon>
        <taxon>Duplodnaviria</taxon>
        <taxon>Heunggongvirae</taxon>
        <taxon>Uroviricota</taxon>
        <taxon>Caudoviricetes</taxon>
        <taxon>Kirjokansivirales</taxon>
        <taxon>Shortaselviridae</taxon>
        <taxon>Lonfivirus</taxon>
        <taxon>Lonfivirus codicilli</taxon>
        <taxon>Lonfivirus HSTV1</taxon>
    </lineage>
</organism>
<gene>
    <name evidence="1" type="primary">8</name>
    <name evidence="1" type="ORF">HSTV1_8</name>
</gene>
<dbReference type="EMBL" id="KC117378">
    <property type="protein sequence ID" value="AGC34553.1"/>
    <property type="molecule type" value="Genomic_DNA"/>
</dbReference>
<evidence type="ECO:0000313" key="1">
    <source>
        <dbReference type="EMBL" id="AGC34553.1"/>
    </source>
</evidence>
<evidence type="ECO:0000313" key="2">
    <source>
        <dbReference type="Proteomes" id="UP000014319"/>
    </source>
</evidence>
<sequence>MNAWPSATVVVVLDGDGVRRIEETEADRRARHYAPVTE</sequence>
<name>R9QT35_9CAUD</name>
<dbReference type="KEGG" id="vg:16151536"/>
<keyword evidence="2" id="KW-1185">Reference proteome</keyword>
<accession>R9QT35</accession>